<proteinExistence type="predicted"/>
<sequence length="568" mass="64173">MSKYEVQIYKDKRWITEEIYDDESGATTAARRHAKSGQVDGARVVNDRVGPDGLHREKVVFEEMVREVSQQPLRITPIDDVPLCQAAEDLYRLESRMAMGRLIKKYLEQQFVIPSELLYCYSPLSRFQDMDAMLLPAAVDRVVTLHCRMTPDLDPKQRRDDIYRWIDEIGRRSRRNEGEKLLWRLELSEFRKVLAAVGKCAFVHDEQEALLRHVIARECYKERNFLGKLEILLNCLTDDLSRDVLLILDGFIADVLAVSQVVQELLGSRPNLSSALIGLLDLIDGKPDSTGVQAEPDTIKVLRRLFQEGRLPAGLTVLLDRVTRELGGRQPLSRNDPTKEHEAFCALVLRLVGREGVVGGAAVAGALTRRYALRLEQGGQVGWRMSIEGVSNLLRDNARRMHYLIAVAQAGDGDQHMTAVSEEIVQVVKLAADIHHFVDARLSTTEKLRIVTSIQRALDASCLPEVLRTRVIGRLDDLLARYLIDNEVVERLDAPGDPLRMRALRLVKFCGSGVLMEGKALSIARMRVLHHLRQPSFVENFTLDIAEPDRDAAVRDFYRLLAEAGFST</sequence>
<accession>H6SKN0</accession>
<dbReference type="HOGENOM" id="CLU_479714_0_0_5"/>
<name>H6SKN0_PARPM</name>
<dbReference type="AlphaFoldDB" id="H6SKN0"/>
<reference evidence="1 2" key="1">
    <citation type="submission" date="2012-02" db="EMBL/GenBank/DDBJ databases">
        <title>Shotgun genome sequence of Phaeospirillum photometricum DSM 122.</title>
        <authorList>
            <person name="Duquesne K."/>
            <person name="Sturgis J."/>
        </authorList>
    </citation>
    <scope>NUCLEOTIDE SEQUENCE [LARGE SCALE GENOMIC DNA]</scope>
    <source>
        <strain evidence="2">DSM122</strain>
    </source>
</reference>
<dbReference type="eggNOG" id="COG0515">
    <property type="taxonomic scope" value="Bacteria"/>
</dbReference>
<dbReference type="EMBL" id="HE663493">
    <property type="protein sequence ID" value="CCG08545.1"/>
    <property type="molecule type" value="Genomic_DNA"/>
</dbReference>
<organism evidence="1 2">
    <name type="scientific">Pararhodospirillum photometricum DSM 122</name>
    <dbReference type="NCBI Taxonomy" id="1150469"/>
    <lineage>
        <taxon>Bacteria</taxon>
        <taxon>Pseudomonadati</taxon>
        <taxon>Pseudomonadota</taxon>
        <taxon>Alphaproteobacteria</taxon>
        <taxon>Rhodospirillales</taxon>
        <taxon>Rhodospirillaceae</taxon>
        <taxon>Pararhodospirillum</taxon>
    </lineage>
</organism>
<gene>
    <name evidence="1" type="ORF">RSPPHO_01919</name>
</gene>
<evidence type="ECO:0000313" key="1">
    <source>
        <dbReference type="EMBL" id="CCG08545.1"/>
    </source>
</evidence>
<dbReference type="RefSeq" id="WP_014415180.1">
    <property type="nucleotide sequence ID" value="NC_017059.1"/>
</dbReference>
<evidence type="ECO:0000313" key="2">
    <source>
        <dbReference type="Proteomes" id="UP000033220"/>
    </source>
</evidence>
<protein>
    <submittedName>
        <fullName evidence="1">Uncharacterized protein</fullName>
    </submittedName>
</protein>
<dbReference type="Proteomes" id="UP000033220">
    <property type="component" value="Chromosome DSM 122"/>
</dbReference>
<dbReference type="PATRIC" id="fig|1150469.3.peg.2157"/>
<dbReference type="OrthoDB" id="7351144at2"/>
<dbReference type="STRING" id="1150469.RSPPHO_01919"/>
<keyword evidence="2" id="KW-1185">Reference proteome</keyword>
<dbReference type="KEGG" id="rpm:RSPPHO_01919"/>